<dbReference type="Proteomes" id="UP000515947">
    <property type="component" value="Chromosome"/>
</dbReference>
<name>A0A7G9RDU5_9ACTN</name>
<feature type="compositionally biased region" description="Basic and acidic residues" evidence="1">
    <location>
        <begin position="1"/>
        <end position="29"/>
    </location>
</feature>
<proteinExistence type="predicted"/>
<evidence type="ECO:0000313" key="3">
    <source>
        <dbReference type="Proteomes" id="UP000515947"/>
    </source>
</evidence>
<dbReference type="AlphaFoldDB" id="A0A7G9RDU5"/>
<gene>
    <name evidence="2" type="ORF">H9L09_05000</name>
</gene>
<organism evidence="2 3">
    <name type="scientific">Nocardioides mesophilus</name>
    <dbReference type="NCBI Taxonomy" id="433659"/>
    <lineage>
        <taxon>Bacteria</taxon>
        <taxon>Bacillati</taxon>
        <taxon>Actinomycetota</taxon>
        <taxon>Actinomycetes</taxon>
        <taxon>Propionibacteriales</taxon>
        <taxon>Nocardioidaceae</taxon>
        <taxon>Nocardioides</taxon>
    </lineage>
</organism>
<evidence type="ECO:0000313" key="2">
    <source>
        <dbReference type="EMBL" id="QNN53770.1"/>
    </source>
</evidence>
<feature type="region of interest" description="Disordered" evidence="1">
    <location>
        <begin position="1"/>
        <end position="57"/>
    </location>
</feature>
<sequence length="57" mass="6317">MTAADDHPEGAVEPGRDYRRLPPDLRLDDTIATVDPDPVPDPDAGRNVDQHRALRDD</sequence>
<dbReference type="KEGG" id="nmes:H9L09_05000"/>
<accession>A0A7G9RDU5</accession>
<protein>
    <submittedName>
        <fullName evidence="2">Heme biosynthesis protein HemY</fullName>
    </submittedName>
</protein>
<evidence type="ECO:0000256" key="1">
    <source>
        <dbReference type="SAM" id="MobiDB-lite"/>
    </source>
</evidence>
<dbReference type="EMBL" id="CP060713">
    <property type="protein sequence ID" value="QNN53770.1"/>
    <property type="molecule type" value="Genomic_DNA"/>
</dbReference>
<feature type="compositionally biased region" description="Basic and acidic residues" evidence="1">
    <location>
        <begin position="43"/>
        <end position="57"/>
    </location>
</feature>
<keyword evidence="3" id="KW-1185">Reference proteome</keyword>
<dbReference type="RefSeq" id="WP_187579614.1">
    <property type="nucleotide sequence ID" value="NZ_CP060713.1"/>
</dbReference>
<reference evidence="2 3" key="1">
    <citation type="submission" date="2020-08" db="EMBL/GenBank/DDBJ databases">
        <title>Genome sequence of Nocardioides mesophilus KACC 16243T.</title>
        <authorList>
            <person name="Hyun D.-W."/>
            <person name="Bae J.-W."/>
        </authorList>
    </citation>
    <scope>NUCLEOTIDE SEQUENCE [LARGE SCALE GENOMIC DNA]</scope>
    <source>
        <strain evidence="2 3">KACC 16243</strain>
    </source>
</reference>